<dbReference type="EMBL" id="FRDN01000014">
    <property type="protein sequence ID" value="SHN84431.1"/>
    <property type="molecule type" value="Genomic_DNA"/>
</dbReference>
<evidence type="ECO:0000256" key="1">
    <source>
        <dbReference type="SAM" id="MobiDB-lite"/>
    </source>
</evidence>
<feature type="domain" description="DUF4367" evidence="3">
    <location>
        <begin position="133"/>
        <end position="238"/>
    </location>
</feature>
<dbReference type="InterPro" id="IPR025377">
    <property type="entry name" value="DUF4367"/>
</dbReference>
<keyword evidence="5" id="KW-1185">Reference proteome</keyword>
<dbReference type="STRING" id="1121395.SAMN02745215_04238"/>
<name>A0A1M7UN36_9FIRM</name>
<feature type="transmembrane region" description="Helical" evidence="2">
    <location>
        <begin position="46"/>
        <end position="65"/>
    </location>
</feature>
<keyword evidence="2" id="KW-0812">Transmembrane</keyword>
<feature type="region of interest" description="Disordered" evidence="1">
    <location>
        <begin position="94"/>
        <end position="114"/>
    </location>
</feature>
<dbReference type="Proteomes" id="UP000184010">
    <property type="component" value="Unassembled WGS sequence"/>
</dbReference>
<evidence type="ECO:0000313" key="4">
    <source>
        <dbReference type="EMBL" id="SHN84431.1"/>
    </source>
</evidence>
<protein>
    <recommendedName>
        <fullName evidence="3">DUF4367 domain-containing protein</fullName>
    </recommendedName>
</protein>
<proteinExistence type="predicted"/>
<keyword evidence="2" id="KW-1133">Transmembrane helix</keyword>
<gene>
    <name evidence="4" type="ORF">SAMN02745215_04238</name>
</gene>
<evidence type="ECO:0000256" key="2">
    <source>
        <dbReference type="SAM" id="Phobius"/>
    </source>
</evidence>
<accession>A0A1M7UN36</accession>
<evidence type="ECO:0000259" key="3">
    <source>
        <dbReference type="Pfam" id="PF14285"/>
    </source>
</evidence>
<reference evidence="5" key="1">
    <citation type="submission" date="2016-12" db="EMBL/GenBank/DDBJ databases">
        <authorList>
            <person name="Varghese N."/>
            <person name="Submissions S."/>
        </authorList>
    </citation>
    <scope>NUCLEOTIDE SEQUENCE [LARGE SCALE GENOMIC DNA]</scope>
    <source>
        <strain evidence="5">DSM 11544</strain>
    </source>
</reference>
<sequence>MKKHQLRQAFSGMHITAELQQRLIENCTRSAAAEAKAKAYRLPRRWLALAASLTLFVACFSQTTYGSSFYEKFVGVVLGGHTYYLTGPVPANDVPDPSLTKDSSEENHTDSRRPGFTDLAEAQAYLDFELKLPTYLPEGYQLDRISLYTTNNDAISGEYADIFFTKGKRLIYLQTRLMNEKTSFATELGNMKLTEINGYSALQGRKNLDVDINGVMYMFSASKADVGADELIKMVESID</sequence>
<evidence type="ECO:0000313" key="5">
    <source>
        <dbReference type="Proteomes" id="UP000184010"/>
    </source>
</evidence>
<organism evidence="4 5">
    <name type="scientific">Desulfitobacterium chlororespirans DSM 11544</name>
    <dbReference type="NCBI Taxonomy" id="1121395"/>
    <lineage>
        <taxon>Bacteria</taxon>
        <taxon>Bacillati</taxon>
        <taxon>Bacillota</taxon>
        <taxon>Clostridia</taxon>
        <taxon>Eubacteriales</taxon>
        <taxon>Desulfitobacteriaceae</taxon>
        <taxon>Desulfitobacterium</taxon>
    </lineage>
</organism>
<feature type="compositionally biased region" description="Basic and acidic residues" evidence="1">
    <location>
        <begin position="102"/>
        <end position="114"/>
    </location>
</feature>
<dbReference type="AlphaFoldDB" id="A0A1M7UN36"/>
<keyword evidence="2" id="KW-0472">Membrane</keyword>
<dbReference type="RefSeq" id="WP_072774431.1">
    <property type="nucleotide sequence ID" value="NZ_FRDN01000014.1"/>
</dbReference>
<dbReference type="Pfam" id="PF14285">
    <property type="entry name" value="DUF4367"/>
    <property type="match status" value="1"/>
</dbReference>